<protein>
    <submittedName>
        <fullName evidence="1">Cubilin</fullName>
    </submittedName>
</protein>
<name>A0A8X6WHZ1_TRICX</name>
<dbReference type="Proteomes" id="UP000887159">
    <property type="component" value="Unassembled WGS sequence"/>
</dbReference>
<organism evidence="1 2">
    <name type="scientific">Trichonephila clavipes</name>
    <name type="common">Golden silk orbweaver</name>
    <name type="synonym">Nephila clavipes</name>
    <dbReference type="NCBI Taxonomy" id="2585209"/>
    <lineage>
        <taxon>Eukaryota</taxon>
        <taxon>Metazoa</taxon>
        <taxon>Ecdysozoa</taxon>
        <taxon>Arthropoda</taxon>
        <taxon>Chelicerata</taxon>
        <taxon>Arachnida</taxon>
        <taxon>Araneae</taxon>
        <taxon>Araneomorphae</taxon>
        <taxon>Entelegynae</taxon>
        <taxon>Araneoidea</taxon>
        <taxon>Nephilidae</taxon>
        <taxon>Trichonephila</taxon>
    </lineage>
</organism>
<gene>
    <name evidence="1" type="primary">Cubn_6</name>
    <name evidence="1" type="ORF">TNCV_5044851</name>
</gene>
<evidence type="ECO:0000313" key="2">
    <source>
        <dbReference type="Proteomes" id="UP000887159"/>
    </source>
</evidence>
<keyword evidence="2" id="KW-1185">Reference proteome</keyword>
<sequence>MEASEELGITQSVISRLWQRFQGDGNCSRRYNKARTRVTTPNEDRSLAVIPTKKQHPTCLVSYLQPQTSLQWARVMFSDDESRFSLQPDTRPTFIWRKTVPVTSKATSLNFTVTLV</sequence>
<evidence type="ECO:0000313" key="1">
    <source>
        <dbReference type="EMBL" id="GFY35110.1"/>
    </source>
</evidence>
<accession>A0A8X6WHZ1</accession>
<reference evidence="1" key="1">
    <citation type="submission" date="2020-08" db="EMBL/GenBank/DDBJ databases">
        <title>Multicomponent nature underlies the extraordinary mechanical properties of spider dragline silk.</title>
        <authorList>
            <person name="Kono N."/>
            <person name="Nakamura H."/>
            <person name="Mori M."/>
            <person name="Yoshida Y."/>
            <person name="Ohtoshi R."/>
            <person name="Malay A.D."/>
            <person name="Moran D.A.P."/>
            <person name="Tomita M."/>
            <person name="Numata K."/>
            <person name="Arakawa K."/>
        </authorList>
    </citation>
    <scope>NUCLEOTIDE SEQUENCE</scope>
</reference>
<proteinExistence type="predicted"/>
<dbReference type="EMBL" id="BMAU01021430">
    <property type="protein sequence ID" value="GFY35110.1"/>
    <property type="molecule type" value="Genomic_DNA"/>
</dbReference>
<comment type="caution">
    <text evidence="1">The sequence shown here is derived from an EMBL/GenBank/DDBJ whole genome shotgun (WGS) entry which is preliminary data.</text>
</comment>
<dbReference type="AlphaFoldDB" id="A0A8X6WHZ1"/>